<feature type="domain" description="RNA polymerase sigma-70 region 2" evidence="6">
    <location>
        <begin position="8"/>
        <end position="70"/>
    </location>
</feature>
<dbReference type="InterPro" id="IPR036388">
    <property type="entry name" value="WH-like_DNA-bd_sf"/>
</dbReference>
<keyword evidence="9" id="KW-1185">Reference proteome</keyword>
<dbReference type="GO" id="GO:0003677">
    <property type="term" value="F:DNA binding"/>
    <property type="evidence" value="ECO:0007669"/>
    <property type="project" value="InterPro"/>
</dbReference>
<dbReference type="Gene3D" id="1.10.10.10">
    <property type="entry name" value="Winged helix-like DNA-binding domain superfamily/Winged helix DNA-binding domain"/>
    <property type="match status" value="1"/>
</dbReference>
<dbReference type="AlphaFoldDB" id="A0A9Y2MXU2"/>
<dbReference type="EMBL" id="CP127294">
    <property type="protein sequence ID" value="WIX79182.1"/>
    <property type="molecule type" value="Genomic_DNA"/>
</dbReference>
<dbReference type="SUPFAM" id="SSF88946">
    <property type="entry name" value="Sigma2 domain of RNA polymerase sigma factors"/>
    <property type="match status" value="1"/>
</dbReference>
<evidence type="ECO:0000256" key="5">
    <source>
        <dbReference type="ARBA" id="ARBA00023163"/>
    </source>
</evidence>
<evidence type="ECO:0000313" key="8">
    <source>
        <dbReference type="EMBL" id="WIX79182.1"/>
    </source>
</evidence>
<keyword evidence="5" id="KW-0804">Transcription</keyword>
<dbReference type="InterPro" id="IPR013249">
    <property type="entry name" value="RNA_pol_sigma70_r4_t2"/>
</dbReference>
<dbReference type="PANTHER" id="PTHR30173:SF36">
    <property type="entry name" value="ECF RNA POLYMERASE SIGMA FACTOR SIGJ"/>
    <property type="match status" value="1"/>
</dbReference>
<sequence length="404" mass="43649">MTTTPELFDGERGRLFGLAYRLLGSAADAEDAVQDAYLRWRRADHAGITAPRAWLTKAVTNLCLTRLTSAHARHESAAGDELPEPALTGGGALGPLETVEQRESVSFAMLVLMRALTPVERAVFVLRTAFDYPYPELASLLELTEAGARQHCSRARRRIDAGETRFPTSDSGSMRLTESFMTAVRSGRLELLEDLLMADIATWMDLGGGERVHVRGRDAVRRNAAATLARFASVSEFVLTEVNGGPGILFLSGGTVVGLTVVETRGGRIAALRTVADPARLGFLRAQWNAVAGVSRENEESFFRRLVIAVGDLAQPAAAQIALLEKQGLRDADELALEFDQYFAVLKHALPAGTVAVPAELDALLEEMSGPTGPWSFEALATAPEWARVRELAARAFVLLGRPA</sequence>
<dbReference type="Gene3D" id="1.10.1740.10">
    <property type="match status" value="1"/>
</dbReference>
<evidence type="ECO:0000256" key="1">
    <source>
        <dbReference type="ARBA" id="ARBA00010641"/>
    </source>
</evidence>
<comment type="similarity">
    <text evidence="1">Belongs to the sigma-70 factor family. ECF subfamily.</text>
</comment>
<dbReference type="Pfam" id="PF08281">
    <property type="entry name" value="Sigma70_r4_2"/>
    <property type="match status" value="1"/>
</dbReference>
<dbReference type="InterPro" id="IPR013324">
    <property type="entry name" value="RNA_pol_sigma_r3/r4-like"/>
</dbReference>
<proteinExistence type="inferred from homology"/>
<evidence type="ECO:0000313" key="9">
    <source>
        <dbReference type="Proteomes" id="UP001236014"/>
    </source>
</evidence>
<dbReference type="SUPFAM" id="SSF54427">
    <property type="entry name" value="NTF2-like"/>
    <property type="match status" value="1"/>
</dbReference>
<dbReference type="PANTHER" id="PTHR30173">
    <property type="entry name" value="SIGMA 19 FACTOR"/>
    <property type="match status" value="1"/>
</dbReference>
<dbReference type="Proteomes" id="UP001236014">
    <property type="component" value="Chromosome"/>
</dbReference>
<gene>
    <name evidence="8" type="ORF">QRX50_49025</name>
</gene>
<evidence type="ECO:0000256" key="3">
    <source>
        <dbReference type="ARBA" id="ARBA00023015"/>
    </source>
</evidence>
<keyword evidence="3" id="KW-0805">Transcription regulation</keyword>
<dbReference type="RefSeq" id="WP_285969874.1">
    <property type="nucleotide sequence ID" value="NZ_CP127294.1"/>
</dbReference>
<accession>A0A9Y2MXU2</accession>
<organism evidence="8 9">
    <name type="scientific">Amycolatopsis carbonis</name>
    <dbReference type="NCBI Taxonomy" id="715471"/>
    <lineage>
        <taxon>Bacteria</taxon>
        <taxon>Bacillati</taxon>
        <taxon>Actinomycetota</taxon>
        <taxon>Actinomycetes</taxon>
        <taxon>Pseudonocardiales</taxon>
        <taxon>Pseudonocardiaceae</taxon>
        <taxon>Amycolatopsis</taxon>
    </lineage>
</organism>
<dbReference type="Gene3D" id="3.10.450.50">
    <property type="match status" value="1"/>
</dbReference>
<reference evidence="8 9" key="1">
    <citation type="submission" date="2023-06" db="EMBL/GenBank/DDBJ databases">
        <authorList>
            <person name="Oyuntsetseg B."/>
            <person name="Kim S.B."/>
        </authorList>
    </citation>
    <scope>NUCLEOTIDE SEQUENCE [LARGE SCALE GENOMIC DNA]</scope>
    <source>
        <strain evidence="8 9">2-15</strain>
    </source>
</reference>
<dbReference type="Pfam" id="PF04542">
    <property type="entry name" value="Sigma70_r2"/>
    <property type="match status" value="1"/>
</dbReference>
<dbReference type="InterPro" id="IPR013325">
    <property type="entry name" value="RNA_pol_sigma_r2"/>
</dbReference>
<keyword evidence="4" id="KW-0731">Sigma factor</keyword>
<dbReference type="GO" id="GO:0006352">
    <property type="term" value="P:DNA-templated transcription initiation"/>
    <property type="evidence" value="ECO:0007669"/>
    <property type="project" value="InterPro"/>
</dbReference>
<dbReference type="InterPro" id="IPR032710">
    <property type="entry name" value="NTF2-like_dom_sf"/>
</dbReference>
<name>A0A9Y2MXU2_9PSEU</name>
<dbReference type="InterPro" id="IPR052704">
    <property type="entry name" value="ECF_Sigma-70_Domain"/>
</dbReference>
<protein>
    <submittedName>
        <fullName evidence="8">Sigma factor</fullName>
    </submittedName>
</protein>
<evidence type="ECO:0000259" key="7">
    <source>
        <dbReference type="Pfam" id="PF08281"/>
    </source>
</evidence>
<dbReference type="SUPFAM" id="SSF88659">
    <property type="entry name" value="Sigma3 and sigma4 domains of RNA polymerase sigma factors"/>
    <property type="match status" value="1"/>
</dbReference>
<dbReference type="KEGG" id="acab:QRX50_49025"/>
<feature type="domain" description="RNA polymerase sigma factor 70 region 4 type 2" evidence="7">
    <location>
        <begin position="109"/>
        <end position="159"/>
    </location>
</feature>
<comment type="subunit">
    <text evidence="2">Interacts transiently with the RNA polymerase catalytic core formed by RpoA, RpoB, RpoC and RpoZ (2 alpha, 1 beta, 1 beta' and 1 omega subunit) to form the RNA polymerase holoenzyme that can initiate transcription.</text>
</comment>
<dbReference type="InterPro" id="IPR007627">
    <property type="entry name" value="RNA_pol_sigma70_r2"/>
</dbReference>
<dbReference type="GO" id="GO:0016987">
    <property type="term" value="F:sigma factor activity"/>
    <property type="evidence" value="ECO:0007669"/>
    <property type="project" value="UniProtKB-KW"/>
</dbReference>
<evidence type="ECO:0000259" key="6">
    <source>
        <dbReference type="Pfam" id="PF04542"/>
    </source>
</evidence>
<evidence type="ECO:0000256" key="4">
    <source>
        <dbReference type="ARBA" id="ARBA00023082"/>
    </source>
</evidence>
<evidence type="ECO:0000256" key="2">
    <source>
        <dbReference type="ARBA" id="ARBA00011344"/>
    </source>
</evidence>